<dbReference type="PANTHER" id="PTHR43284">
    <property type="entry name" value="ASPARAGINE SYNTHETASE (GLUTAMINE-HYDROLYZING)"/>
    <property type="match status" value="1"/>
</dbReference>
<dbReference type="InterPro" id="IPR014729">
    <property type="entry name" value="Rossmann-like_a/b/a_fold"/>
</dbReference>
<evidence type="ECO:0000256" key="1">
    <source>
        <dbReference type="ARBA" id="ARBA00005187"/>
    </source>
</evidence>
<protein>
    <recommendedName>
        <fullName evidence="2">asparagine synthase (glutamine-hydrolyzing)</fullName>
        <ecNumber evidence="2">6.3.5.4</ecNumber>
    </recommendedName>
</protein>
<dbReference type="RefSeq" id="WP_284482660.1">
    <property type="nucleotide sequence ID" value="NZ_JASNJD010000019.1"/>
</dbReference>
<evidence type="ECO:0000256" key="2">
    <source>
        <dbReference type="ARBA" id="ARBA00012737"/>
    </source>
</evidence>
<name>A0ABT7F666_9RHOB</name>
<dbReference type="Proteomes" id="UP001243757">
    <property type="component" value="Unassembled WGS sequence"/>
</dbReference>
<comment type="pathway">
    <text evidence="1">Amino-acid biosynthesis; L-asparagine biosynthesis; L-asparagine from L-aspartate (L-Gln route): step 1/1.</text>
</comment>
<gene>
    <name evidence="4" type="ORF">QO033_19590</name>
</gene>
<sequence length="526" mass="57951">MTEAGAHPSPGWPIYDSAPPFIDLDLGAGQPRLRGQPVCDLGRPVPRPDGGRPDGVYARWAWDGSRLRAEVDPLGYYSLFIYRKGSRVMISPSILQLIAEGADPALDPAALGVFYRLGLFLNDDTPFRHIRALPAGGALIWQDGVVTAPEDRSFIPPQRQLSRAEAVDGIIEMPRRSLRHILDAWDGPMLMPLSGGRDSRHILLALDHLGRRPDLCVTVQQSTMRRDPDADSARALTDRMGIAHQVLNQPRSRPHDQFRSQILNSLCSDEHMQMMPLHDFLIGGPWAVFDGIAGDILTNPDDDAAGYFAQAARGDFTGIARDLIGGHGRVIGKPGQADAAGRAYAPVPLEETIAYVGETVARYGDAADPYQAFWFWNRTRREISLISTAMLGSAQAVFCPFLDQDYVRFCLSLPFAVTRDQQLHNEAIRKGYPAYADIPFSEGFAPDYGRGSSRAEKLRMVLQGAAVLLSLRPGHPAAELLRYLRGHETLHRRPGEVLQLHHLLLSALDADFARALLERNARMAAG</sequence>
<proteinExistence type="predicted"/>
<dbReference type="InterPro" id="IPR051786">
    <property type="entry name" value="ASN_synthetase/amidase"/>
</dbReference>
<organism evidence="4 5">
    <name type="scientific">Pseudodonghicola flavimaris</name>
    <dbReference type="NCBI Taxonomy" id="3050036"/>
    <lineage>
        <taxon>Bacteria</taxon>
        <taxon>Pseudomonadati</taxon>
        <taxon>Pseudomonadota</taxon>
        <taxon>Alphaproteobacteria</taxon>
        <taxon>Rhodobacterales</taxon>
        <taxon>Paracoccaceae</taxon>
        <taxon>Pseudodonghicola</taxon>
    </lineage>
</organism>
<evidence type="ECO:0000313" key="5">
    <source>
        <dbReference type="Proteomes" id="UP001243757"/>
    </source>
</evidence>
<evidence type="ECO:0000313" key="4">
    <source>
        <dbReference type="EMBL" id="MDK3019889.1"/>
    </source>
</evidence>
<dbReference type="EMBL" id="JASNJD010000019">
    <property type="protein sequence ID" value="MDK3019889.1"/>
    <property type="molecule type" value="Genomic_DNA"/>
</dbReference>
<reference evidence="4 5" key="1">
    <citation type="submission" date="2023-05" db="EMBL/GenBank/DDBJ databases">
        <title>Pseudodonghicola sp. nov.</title>
        <authorList>
            <person name="Huang J."/>
        </authorList>
    </citation>
    <scope>NUCLEOTIDE SEQUENCE [LARGE SCALE GENOMIC DNA]</scope>
    <source>
        <strain evidence="4 5">IC7</strain>
    </source>
</reference>
<dbReference type="InterPro" id="IPR029055">
    <property type="entry name" value="Ntn_hydrolases_N"/>
</dbReference>
<comment type="catalytic activity">
    <reaction evidence="3">
        <text>L-aspartate + L-glutamine + ATP + H2O = L-asparagine + L-glutamate + AMP + diphosphate + H(+)</text>
        <dbReference type="Rhea" id="RHEA:12228"/>
        <dbReference type="ChEBI" id="CHEBI:15377"/>
        <dbReference type="ChEBI" id="CHEBI:15378"/>
        <dbReference type="ChEBI" id="CHEBI:29985"/>
        <dbReference type="ChEBI" id="CHEBI:29991"/>
        <dbReference type="ChEBI" id="CHEBI:30616"/>
        <dbReference type="ChEBI" id="CHEBI:33019"/>
        <dbReference type="ChEBI" id="CHEBI:58048"/>
        <dbReference type="ChEBI" id="CHEBI:58359"/>
        <dbReference type="ChEBI" id="CHEBI:456215"/>
        <dbReference type="EC" id="6.3.5.4"/>
    </reaction>
</comment>
<keyword evidence="5" id="KW-1185">Reference proteome</keyword>
<comment type="caution">
    <text evidence="4">The sequence shown here is derived from an EMBL/GenBank/DDBJ whole genome shotgun (WGS) entry which is preliminary data.</text>
</comment>
<evidence type="ECO:0000256" key="3">
    <source>
        <dbReference type="ARBA" id="ARBA00048741"/>
    </source>
</evidence>
<accession>A0ABT7F666</accession>
<dbReference type="SUPFAM" id="SSF52402">
    <property type="entry name" value="Adenine nucleotide alpha hydrolases-like"/>
    <property type="match status" value="1"/>
</dbReference>
<dbReference type="Gene3D" id="3.40.50.620">
    <property type="entry name" value="HUPs"/>
    <property type="match status" value="1"/>
</dbReference>
<dbReference type="SUPFAM" id="SSF56235">
    <property type="entry name" value="N-terminal nucleophile aminohydrolases (Ntn hydrolases)"/>
    <property type="match status" value="1"/>
</dbReference>
<dbReference type="EC" id="6.3.5.4" evidence="2"/>
<dbReference type="PANTHER" id="PTHR43284:SF1">
    <property type="entry name" value="ASPARAGINE SYNTHETASE"/>
    <property type="match status" value="1"/>
</dbReference>